<dbReference type="GeneTree" id="ENSGT00940000154835"/>
<dbReference type="GO" id="GO:0005615">
    <property type="term" value="C:extracellular space"/>
    <property type="evidence" value="ECO:0007669"/>
    <property type="project" value="InterPro"/>
</dbReference>
<evidence type="ECO:0000256" key="1">
    <source>
        <dbReference type="ARBA" id="ARBA00006426"/>
    </source>
</evidence>
<name>A0A8D0BHL1_SALMN</name>
<comment type="similarity">
    <text evidence="1">Belongs to the serpin family. Ov-serpin subfamily.</text>
</comment>
<sequence>MTTLPEANAKFAVDVFQSLTREHSCDNVVFSPVNLTSGFGLLALGSGCEQAAEIEKVVTSACKFQDFPSPEGVHTAFSKILATLNEPSVNYTLRFANKLYGDHAIAFIQQISLEQQPQNTWL</sequence>
<dbReference type="InterPro" id="IPR000215">
    <property type="entry name" value="Serpin_fam"/>
</dbReference>
<dbReference type="InterPro" id="IPR036186">
    <property type="entry name" value="Serpin_sf"/>
</dbReference>
<dbReference type="AlphaFoldDB" id="A0A8D0BHL1"/>
<dbReference type="Pfam" id="PF00079">
    <property type="entry name" value="Serpin"/>
    <property type="match status" value="1"/>
</dbReference>
<dbReference type="Gene3D" id="3.30.497.10">
    <property type="entry name" value="Antithrombin, subunit I, domain 2"/>
    <property type="match status" value="1"/>
</dbReference>
<dbReference type="PANTHER" id="PTHR11461:SF186">
    <property type="entry name" value="SERPIN B4"/>
    <property type="match status" value="1"/>
</dbReference>
<dbReference type="Ensembl" id="ENSSMRT00000012821.1">
    <property type="protein sequence ID" value="ENSSMRP00000011010.1"/>
    <property type="gene ID" value="ENSSMRG00000008677.1"/>
</dbReference>
<dbReference type="InterPro" id="IPR023796">
    <property type="entry name" value="Serpin_dom"/>
</dbReference>
<dbReference type="PANTHER" id="PTHR11461">
    <property type="entry name" value="SERINE PROTEASE INHIBITOR, SERPIN"/>
    <property type="match status" value="1"/>
</dbReference>
<protein>
    <recommendedName>
        <fullName evidence="2">Serpin domain-containing protein</fullName>
    </recommendedName>
</protein>
<dbReference type="Proteomes" id="UP000694421">
    <property type="component" value="Unplaced"/>
</dbReference>
<dbReference type="GO" id="GO:0004867">
    <property type="term" value="F:serine-type endopeptidase inhibitor activity"/>
    <property type="evidence" value="ECO:0007669"/>
    <property type="project" value="InterPro"/>
</dbReference>
<proteinExistence type="inferred from homology"/>
<evidence type="ECO:0000313" key="3">
    <source>
        <dbReference type="Ensembl" id="ENSSMRP00000011010.1"/>
    </source>
</evidence>
<reference evidence="3" key="2">
    <citation type="submission" date="2025-09" db="UniProtKB">
        <authorList>
            <consortium name="Ensembl"/>
        </authorList>
    </citation>
    <scope>IDENTIFICATION</scope>
</reference>
<dbReference type="InterPro" id="IPR042178">
    <property type="entry name" value="Serpin_sf_1"/>
</dbReference>
<keyword evidence="4" id="KW-1185">Reference proteome</keyword>
<dbReference type="SUPFAM" id="SSF56574">
    <property type="entry name" value="Serpins"/>
    <property type="match status" value="1"/>
</dbReference>
<reference evidence="3" key="1">
    <citation type="submission" date="2025-08" db="UniProtKB">
        <authorList>
            <consortium name="Ensembl"/>
        </authorList>
    </citation>
    <scope>IDENTIFICATION</scope>
</reference>
<feature type="domain" description="Serpin" evidence="2">
    <location>
        <begin position="6"/>
        <end position="108"/>
    </location>
</feature>
<evidence type="ECO:0000259" key="2">
    <source>
        <dbReference type="Pfam" id="PF00079"/>
    </source>
</evidence>
<evidence type="ECO:0000313" key="4">
    <source>
        <dbReference type="Proteomes" id="UP000694421"/>
    </source>
</evidence>
<accession>A0A8D0BHL1</accession>
<organism evidence="3 4">
    <name type="scientific">Salvator merianae</name>
    <name type="common">Argentine black and white tegu</name>
    <name type="synonym">Tupinambis merianae</name>
    <dbReference type="NCBI Taxonomy" id="96440"/>
    <lineage>
        <taxon>Eukaryota</taxon>
        <taxon>Metazoa</taxon>
        <taxon>Chordata</taxon>
        <taxon>Craniata</taxon>
        <taxon>Vertebrata</taxon>
        <taxon>Euteleostomi</taxon>
        <taxon>Lepidosauria</taxon>
        <taxon>Squamata</taxon>
        <taxon>Bifurcata</taxon>
        <taxon>Unidentata</taxon>
        <taxon>Episquamata</taxon>
        <taxon>Laterata</taxon>
        <taxon>Teiioidea</taxon>
        <taxon>Teiidae</taxon>
        <taxon>Salvator</taxon>
    </lineage>
</organism>